<dbReference type="EMBL" id="MT143314">
    <property type="protein sequence ID" value="QJA95436.1"/>
    <property type="molecule type" value="Genomic_DNA"/>
</dbReference>
<accession>A0A6M3LJJ9</accession>
<gene>
    <name evidence="1" type="ORF">MM415B05382_0006</name>
</gene>
<reference evidence="1" key="1">
    <citation type="submission" date="2020-03" db="EMBL/GenBank/DDBJ databases">
        <title>The deep terrestrial virosphere.</title>
        <authorList>
            <person name="Holmfeldt K."/>
            <person name="Nilsson E."/>
            <person name="Simone D."/>
            <person name="Lopez-Fernandez M."/>
            <person name="Wu X."/>
            <person name="de Brujin I."/>
            <person name="Lundin D."/>
            <person name="Andersson A."/>
            <person name="Bertilsson S."/>
            <person name="Dopson M."/>
        </authorList>
    </citation>
    <scope>NUCLEOTIDE SEQUENCE</scope>
    <source>
        <strain evidence="1">MM415B05382</strain>
    </source>
</reference>
<name>A0A6M3LJJ9_9ZZZZ</name>
<dbReference type="AlphaFoldDB" id="A0A6M3LJJ9"/>
<proteinExistence type="predicted"/>
<organism evidence="1">
    <name type="scientific">viral metagenome</name>
    <dbReference type="NCBI Taxonomy" id="1070528"/>
    <lineage>
        <taxon>unclassified sequences</taxon>
        <taxon>metagenomes</taxon>
        <taxon>organismal metagenomes</taxon>
    </lineage>
</organism>
<sequence>MTQILKAFFARKEAVVKDTRPQFLVKLWKWKKCLFAEETIMYINMPGTR</sequence>
<evidence type="ECO:0000313" key="1">
    <source>
        <dbReference type="EMBL" id="QJA95436.1"/>
    </source>
</evidence>
<protein>
    <submittedName>
        <fullName evidence="1">Uncharacterized protein</fullName>
    </submittedName>
</protein>